<evidence type="ECO:0000313" key="3">
    <source>
        <dbReference type="Proteomes" id="UP000694924"/>
    </source>
</evidence>
<reference evidence="4" key="1">
    <citation type="submission" date="2025-08" db="UniProtKB">
        <authorList>
            <consortium name="RefSeq"/>
        </authorList>
    </citation>
    <scope>IDENTIFICATION</scope>
    <source>
        <tissue evidence="4">Whole body</tissue>
    </source>
</reference>
<feature type="region of interest" description="Disordered" evidence="2">
    <location>
        <begin position="397"/>
        <end position="511"/>
    </location>
</feature>
<feature type="region of interest" description="Disordered" evidence="2">
    <location>
        <begin position="337"/>
        <end position="364"/>
    </location>
</feature>
<feature type="compositionally biased region" description="Polar residues" evidence="2">
    <location>
        <begin position="275"/>
        <end position="286"/>
    </location>
</feature>
<protein>
    <submittedName>
        <fullName evidence="4">Homeobox protein 2-like isoform X2</fullName>
    </submittedName>
</protein>
<name>A0ABM1IXC0_POLDO</name>
<keyword evidence="3" id="KW-1185">Reference proteome</keyword>
<accession>A0ABM1IXC0</accession>
<dbReference type="GeneID" id="107070837"/>
<feature type="region of interest" description="Disordered" evidence="2">
    <location>
        <begin position="535"/>
        <end position="558"/>
    </location>
</feature>
<feature type="region of interest" description="Disordered" evidence="2">
    <location>
        <begin position="224"/>
        <end position="243"/>
    </location>
</feature>
<feature type="compositionally biased region" description="Basic and acidic residues" evidence="2">
    <location>
        <begin position="420"/>
        <end position="441"/>
    </location>
</feature>
<feature type="compositionally biased region" description="Basic and acidic residues" evidence="2">
    <location>
        <begin position="497"/>
        <end position="511"/>
    </location>
</feature>
<evidence type="ECO:0000256" key="2">
    <source>
        <dbReference type="SAM" id="MobiDB-lite"/>
    </source>
</evidence>
<gene>
    <name evidence="4" type="primary">LOC107070837</name>
</gene>
<keyword evidence="1" id="KW-0175">Coiled coil</keyword>
<organism evidence="3 4">
    <name type="scientific">Polistes dominula</name>
    <name type="common">European paper wasp</name>
    <name type="synonym">Vespa dominula</name>
    <dbReference type="NCBI Taxonomy" id="743375"/>
    <lineage>
        <taxon>Eukaryota</taxon>
        <taxon>Metazoa</taxon>
        <taxon>Ecdysozoa</taxon>
        <taxon>Arthropoda</taxon>
        <taxon>Hexapoda</taxon>
        <taxon>Insecta</taxon>
        <taxon>Pterygota</taxon>
        <taxon>Neoptera</taxon>
        <taxon>Endopterygota</taxon>
        <taxon>Hymenoptera</taxon>
        <taxon>Apocrita</taxon>
        <taxon>Aculeata</taxon>
        <taxon>Vespoidea</taxon>
        <taxon>Vespidae</taxon>
        <taxon>Polistinae</taxon>
        <taxon>Polistini</taxon>
        <taxon>Polistes</taxon>
    </lineage>
</organism>
<sequence length="861" mass="99329">MDSEDIDIYEDLPSFNDETDFPSNEDIFEKCEKLTKEVSELKLQLENSQKAKETLEVNLSSLLKTAKAEISRKDRMIAELRKQVDDMTLRRGHFNKNVKDGNKSVQQLSEKNIHDHNAKTYAENDRTKLPNLNSNNDKYDTVASNSYETNFQQFAIVNVNQLNEDQAEDYDYLNNQFCNRRYSSKKLPVPHTATTTVYTERFRKKIMEEDEVEKKLKLLLQEKNEQPTNINNDDKENHSYPGILNSNVDDAISENKEIICNLTDNTNITESNTVCSTNQQKSASSIKDSKKRSSNVDTPSSKRQKLDVEPNMCTNKTTISDENVFLGFNHEMTSTKNKLNNEENNNPHTERNISNNNKYDKDSRSHNTYYKKENVQEFCNDHNKYFKDSIEHGHEKDTYNYKRNKSPVLKHSNRKHKHHDDRYNKDHKDKNRDKDKTRSNEKYGTTDCHSSKSKGNKSSNLHDTKSVLHERSKSKTKESTNYKTDDKKYSKHTKHNRNSEDRESTPCERKGKIDELQTINVVKKTNDLLNESIKADSNDSLEEGEIVSPSKSNLNNKTDDTKLISEKNVNVEIRKDSSKITFDQFEDKLKPANKVDTRTCLTKKDREHLGDNKNIHQIEKAKVATTVNTCSENTSIPLVDNKQDTTVTLTNNVQNDVKNVTVKENKSKVDKIVQLQKNAKGSDSTRSNIENLSEDILKSNTKNSSEISQENNIVFKNNDKKEDKRVPNISKVGLNKDNVSSIDKFEKEDNNHQQESLQKAHEETVAIDLQENKKDNENMHVKAKATKSSKKEMKSDDSEVIIFARRRKHINLTDNNASMTVVINPKNTNSDVIVKDIVENNLKQRACKVFRSYKDLCKDDI</sequence>
<feature type="region of interest" description="Disordered" evidence="2">
    <location>
        <begin position="275"/>
        <end position="309"/>
    </location>
</feature>
<evidence type="ECO:0000313" key="4">
    <source>
        <dbReference type="RefSeq" id="XP_015184857.1"/>
    </source>
</evidence>
<feature type="compositionally biased region" description="Low complexity" evidence="2">
    <location>
        <begin position="337"/>
        <end position="346"/>
    </location>
</feature>
<dbReference type="RefSeq" id="XP_015184857.1">
    <property type="nucleotide sequence ID" value="XM_015329371.1"/>
</dbReference>
<feature type="compositionally biased region" description="Basic and acidic residues" evidence="2">
    <location>
        <begin position="460"/>
        <end position="488"/>
    </location>
</feature>
<evidence type="ECO:0000256" key="1">
    <source>
        <dbReference type="SAM" id="Coils"/>
    </source>
</evidence>
<dbReference type="Proteomes" id="UP000694924">
    <property type="component" value="Unplaced"/>
</dbReference>
<feature type="coiled-coil region" evidence="1">
    <location>
        <begin position="24"/>
        <end position="83"/>
    </location>
</feature>
<proteinExistence type="predicted"/>